<evidence type="ECO:0000256" key="14">
    <source>
        <dbReference type="RuleBase" id="RU003848"/>
    </source>
</evidence>
<keyword evidence="7 13" id="KW-0406">Ion transport</keyword>
<comment type="subunit">
    <text evidence="13">F-type ATPases have 2 components, F(1) - the catalytic core - and F(0) - the membrane proton channel. F(1) has five subunits: alpha(3), beta(3), gamma(1), delta(1), epsilon(1). F(0) has three main subunits: a(1), b(2) and c(10-14). The alpha and beta chains form an alternating ring which encloses part of the gamma chain. F(1) is attached to F(0) by a central stalk formed by the gamma and epsilon chains, while a peripheral stalk is formed by the delta and b chains.</text>
</comment>
<dbReference type="GO" id="GO:0012505">
    <property type="term" value="C:endomembrane system"/>
    <property type="evidence" value="ECO:0007669"/>
    <property type="project" value="UniProtKB-SubCell"/>
</dbReference>
<keyword evidence="9 13" id="KW-0066">ATP synthesis</keyword>
<evidence type="ECO:0000256" key="2">
    <source>
        <dbReference type="ARBA" id="ARBA00022448"/>
    </source>
</evidence>
<dbReference type="AlphaFoldDB" id="A0A3T0E8J5"/>
<keyword evidence="4 13" id="KW-0812">Transmembrane</keyword>
<evidence type="ECO:0000256" key="6">
    <source>
        <dbReference type="ARBA" id="ARBA00022989"/>
    </source>
</evidence>
<evidence type="ECO:0000256" key="7">
    <source>
        <dbReference type="ARBA" id="ARBA00023065"/>
    </source>
</evidence>
<evidence type="ECO:0000313" key="16">
    <source>
        <dbReference type="Proteomes" id="UP000286954"/>
    </source>
</evidence>
<evidence type="ECO:0000256" key="5">
    <source>
        <dbReference type="ARBA" id="ARBA00022781"/>
    </source>
</evidence>
<evidence type="ECO:0000313" key="15">
    <source>
        <dbReference type="EMBL" id="AZU03713.1"/>
    </source>
</evidence>
<evidence type="ECO:0000256" key="10">
    <source>
        <dbReference type="ARBA" id="ARBA00025198"/>
    </source>
</evidence>
<protein>
    <recommendedName>
        <fullName evidence="13">ATP synthase subunit b</fullName>
    </recommendedName>
    <alternativeName>
        <fullName evidence="13">ATP synthase F(0) sector subunit b</fullName>
    </alternativeName>
    <alternativeName>
        <fullName evidence="13">ATPase subunit I</fullName>
    </alternativeName>
    <alternativeName>
        <fullName evidence="13">F-type ATPase subunit b</fullName>
        <shortName evidence="13">F-ATPase subunit b</shortName>
    </alternativeName>
</protein>
<sequence length="164" mass="18498">MSYLLQDTSFWAFIGLLGFFAILWRFGVHKVLAKSLDARADAIRNELDEARRLREEAQEMLAKYERQQRDAASEAEEIVKKAKLDAEFIRETARKELAQRIERRTALAEQRIAQAEAQAAKDVKALAADIAVEAAAKLLSEKLTKTQRNALVKDAAGELAERIN</sequence>
<keyword evidence="5 13" id="KW-0375">Hydrogen ion transport</keyword>
<dbReference type="CDD" id="cd06503">
    <property type="entry name" value="ATP-synt_Fo_b"/>
    <property type="match status" value="1"/>
</dbReference>
<dbReference type="InterPro" id="IPR002146">
    <property type="entry name" value="ATP_synth_b/b'su_bac/chlpt"/>
</dbReference>
<dbReference type="GO" id="GO:0005886">
    <property type="term" value="C:plasma membrane"/>
    <property type="evidence" value="ECO:0007669"/>
    <property type="project" value="UniProtKB-SubCell"/>
</dbReference>
<name>A0A3T0E8J5_9PROT</name>
<evidence type="ECO:0000256" key="12">
    <source>
        <dbReference type="ARBA" id="ARBA00037847"/>
    </source>
</evidence>
<keyword evidence="2 13" id="KW-0813">Transport</keyword>
<feature type="transmembrane region" description="Helical" evidence="13">
    <location>
        <begin position="12"/>
        <end position="28"/>
    </location>
</feature>
<dbReference type="GO" id="GO:0046933">
    <property type="term" value="F:proton-transporting ATP synthase activity, rotational mechanism"/>
    <property type="evidence" value="ECO:0007669"/>
    <property type="project" value="UniProtKB-UniRule"/>
</dbReference>
<comment type="subcellular location">
    <subcellularLocation>
        <location evidence="13">Cell membrane</location>
        <topology evidence="13">Single-pass membrane protein</topology>
    </subcellularLocation>
    <subcellularLocation>
        <location evidence="12">Endomembrane system</location>
        <topology evidence="12">Single-pass membrane protein</topology>
    </subcellularLocation>
</comment>
<comment type="function">
    <text evidence="11">Component of the F(0) channel, it forms part of the peripheral stalk, linking F(1) to F(0). The b'-subunit is a diverged and duplicated form of b found in plants and photosynthetic bacteria.</text>
</comment>
<keyword evidence="3 13" id="KW-0138">CF(0)</keyword>
<evidence type="ECO:0000256" key="13">
    <source>
        <dbReference type="HAMAP-Rule" id="MF_01398"/>
    </source>
</evidence>
<dbReference type="InterPro" id="IPR050059">
    <property type="entry name" value="ATP_synthase_B_chain"/>
</dbReference>
<dbReference type="KEGG" id="gak:X907_1175"/>
<dbReference type="Pfam" id="PF00430">
    <property type="entry name" value="ATP-synt_B"/>
    <property type="match status" value="1"/>
</dbReference>
<evidence type="ECO:0000256" key="3">
    <source>
        <dbReference type="ARBA" id="ARBA00022547"/>
    </source>
</evidence>
<dbReference type="HAMAP" id="MF_01398">
    <property type="entry name" value="ATP_synth_b_bprime"/>
    <property type="match status" value="1"/>
</dbReference>
<evidence type="ECO:0000256" key="4">
    <source>
        <dbReference type="ARBA" id="ARBA00022692"/>
    </source>
</evidence>
<keyword evidence="16" id="KW-1185">Reference proteome</keyword>
<dbReference type="GO" id="GO:0045259">
    <property type="term" value="C:proton-transporting ATP synthase complex"/>
    <property type="evidence" value="ECO:0007669"/>
    <property type="project" value="UniProtKB-KW"/>
</dbReference>
<dbReference type="PANTHER" id="PTHR33445">
    <property type="entry name" value="ATP SYNTHASE SUBUNIT B', CHLOROPLASTIC"/>
    <property type="match status" value="1"/>
</dbReference>
<dbReference type="RefSeq" id="WP_127566141.1">
    <property type="nucleotide sequence ID" value="NZ_BMFB01000005.1"/>
</dbReference>
<keyword evidence="6 13" id="KW-1133">Transmembrane helix</keyword>
<comment type="function">
    <text evidence="10 13">F(1)F(0) ATP synthase produces ATP from ADP in the presence of a proton or sodium gradient. F-type ATPases consist of two structural domains, F(1) containing the extramembraneous catalytic core and F(0) containing the membrane proton channel, linked together by a central stalk and a peripheral stalk. During catalysis, ATP synthesis in the catalytic domain of F(1) is coupled via a rotary mechanism of the central stalk subunits to proton translocation.</text>
</comment>
<keyword evidence="8 13" id="KW-0472">Membrane</keyword>
<accession>A0A3T0E8J5</accession>
<evidence type="ECO:0000256" key="8">
    <source>
        <dbReference type="ARBA" id="ARBA00023136"/>
    </source>
</evidence>
<gene>
    <name evidence="13" type="primary">atpF</name>
    <name evidence="15" type="ORF">X907_1175</name>
</gene>
<evidence type="ECO:0000256" key="1">
    <source>
        <dbReference type="ARBA" id="ARBA00005513"/>
    </source>
</evidence>
<reference evidence="15 16" key="1">
    <citation type="submission" date="2016-12" db="EMBL/GenBank/DDBJ databases">
        <title>The genome of dimorphic prosthecate Glycocaulis alkaliphilus 6b-8t, isolated from crude oil dictates its adaptability in petroleum environments.</title>
        <authorList>
            <person name="Wu X.-L."/>
            <person name="Geng S."/>
        </authorList>
    </citation>
    <scope>NUCLEOTIDE SEQUENCE [LARGE SCALE GENOMIC DNA]</scope>
    <source>
        <strain evidence="15 16">6B-8</strain>
    </source>
</reference>
<dbReference type="EMBL" id="CP018911">
    <property type="protein sequence ID" value="AZU03713.1"/>
    <property type="molecule type" value="Genomic_DNA"/>
</dbReference>
<keyword evidence="13" id="KW-1003">Cell membrane</keyword>
<dbReference type="PANTHER" id="PTHR33445:SF1">
    <property type="entry name" value="ATP SYNTHASE SUBUNIT B"/>
    <property type="match status" value="1"/>
</dbReference>
<dbReference type="GO" id="GO:0046961">
    <property type="term" value="F:proton-transporting ATPase activity, rotational mechanism"/>
    <property type="evidence" value="ECO:0007669"/>
    <property type="project" value="TreeGrafter"/>
</dbReference>
<evidence type="ECO:0000256" key="9">
    <source>
        <dbReference type="ARBA" id="ARBA00023310"/>
    </source>
</evidence>
<proteinExistence type="inferred from homology"/>
<dbReference type="OrthoDB" id="8479836at2"/>
<comment type="similarity">
    <text evidence="1 13 14">Belongs to the ATPase B chain family.</text>
</comment>
<evidence type="ECO:0000256" key="11">
    <source>
        <dbReference type="ARBA" id="ARBA00025614"/>
    </source>
</evidence>
<organism evidence="15 16">
    <name type="scientific">Glycocaulis alkaliphilus</name>
    <dbReference type="NCBI Taxonomy" id="1434191"/>
    <lineage>
        <taxon>Bacteria</taxon>
        <taxon>Pseudomonadati</taxon>
        <taxon>Pseudomonadota</taxon>
        <taxon>Alphaproteobacteria</taxon>
        <taxon>Maricaulales</taxon>
        <taxon>Maricaulaceae</taxon>
        <taxon>Glycocaulis</taxon>
    </lineage>
</organism>
<dbReference type="Proteomes" id="UP000286954">
    <property type="component" value="Chromosome"/>
</dbReference>